<evidence type="ECO:0000313" key="3">
    <source>
        <dbReference type="EMBL" id="TGZ72356.1"/>
    </source>
</evidence>
<proteinExistence type="predicted"/>
<gene>
    <name evidence="3" type="ORF">CRM22_002135</name>
</gene>
<dbReference type="AlphaFoldDB" id="A0A4S2M7U0"/>
<name>A0A4S2M7U0_OPIFE</name>
<comment type="caution">
    <text evidence="3">The sequence shown here is derived from an EMBL/GenBank/DDBJ whole genome shotgun (WGS) entry which is preliminary data.</text>
</comment>
<keyword evidence="2" id="KW-0732">Signal</keyword>
<dbReference type="Proteomes" id="UP000308267">
    <property type="component" value="Unassembled WGS sequence"/>
</dbReference>
<evidence type="ECO:0000256" key="1">
    <source>
        <dbReference type="SAM" id="MobiDB-lite"/>
    </source>
</evidence>
<evidence type="ECO:0000313" key="4">
    <source>
        <dbReference type="Proteomes" id="UP000308267"/>
    </source>
</evidence>
<feature type="chain" id="PRO_5020942900" description="UPAR/Ly6 domain-containing protein" evidence="2">
    <location>
        <begin position="22"/>
        <end position="174"/>
    </location>
</feature>
<keyword evidence="4" id="KW-1185">Reference proteome</keyword>
<dbReference type="EMBL" id="SJOL01003784">
    <property type="protein sequence ID" value="TGZ72356.1"/>
    <property type="molecule type" value="Genomic_DNA"/>
</dbReference>
<feature type="compositionally biased region" description="Polar residues" evidence="1">
    <location>
        <begin position="125"/>
        <end position="137"/>
    </location>
</feature>
<dbReference type="OrthoDB" id="10623413at2759"/>
<feature type="signal peptide" evidence="2">
    <location>
        <begin position="1"/>
        <end position="21"/>
    </location>
</feature>
<organism evidence="3 4">
    <name type="scientific">Opisthorchis felineus</name>
    <dbReference type="NCBI Taxonomy" id="147828"/>
    <lineage>
        <taxon>Eukaryota</taxon>
        <taxon>Metazoa</taxon>
        <taxon>Spiralia</taxon>
        <taxon>Lophotrochozoa</taxon>
        <taxon>Platyhelminthes</taxon>
        <taxon>Trematoda</taxon>
        <taxon>Digenea</taxon>
        <taxon>Opisthorchiida</taxon>
        <taxon>Opisthorchiata</taxon>
        <taxon>Opisthorchiidae</taxon>
        <taxon>Opisthorchis</taxon>
    </lineage>
</organism>
<evidence type="ECO:0008006" key="5">
    <source>
        <dbReference type="Google" id="ProtNLM"/>
    </source>
</evidence>
<protein>
    <recommendedName>
        <fullName evidence="5">UPAR/Ly6 domain-containing protein</fullName>
    </recommendedName>
</protein>
<sequence length="174" mass="19226">MCTRFLLVVVTLFVTIKEVRTLKCYVCTDCPAVLKEGPDVQIKDNCSACVIEEKFQSTKYLRTDRSCGPCPSDLIRVINDSRFVDQCCHSELCLGISTDLTVRLTQAENTTVAFAKAASSETAVVTEDPSVSSSETEGQYMKPSTETETQELESQFAAAKHTCLFDSELFPLLI</sequence>
<reference evidence="3 4" key="1">
    <citation type="journal article" date="2019" name="BMC Genomics">
        <title>New insights from Opisthorchis felineus genome: update on genomics of the epidemiologically important liver flukes.</title>
        <authorList>
            <person name="Ershov N.I."/>
            <person name="Mordvinov V.A."/>
            <person name="Prokhortchouk E.B."/>
            <person name="Pakharukova M.Y."/>
            <person name="Gunbin K.V."/>
            <person name="Ustyantsev K."/>
            <person name="Genaev M.A."/>
            <person name="Blinov A.G."/>
            <person name="Mazur A."/>
            <person name="Boulygina E."/>
            <person name="Tsygankova S."/>
            <person name="Khrameeva E."/>
            <person name="Chekanov N."/>
            <person name="Fan G."/>
            <person name="Xiao A."/>
            <person name="Zhang H."/>
            <person name="Xu X."/>
            <person name="Yang H."/>
            <person name="Solovyev V."/>
            <person name="Lee S.M."/>
            <person name="Liu X."/>
            <person name="Afonnikov D.A."/>
            <person name="Skryabin K.G."/>
        </authorList>
    </citation>
    <scope>NUCLEOTIDE SEQUENCE [LARGE SCALE GENOMIC DNA]</scope>
    <source>
        <strain evidence="3">AK-0245</strain>
        <tissue evidence="3">Whole organism</tissue>
    </source>
</reference>
<evidence type="ECO:0000256" key="2">
    <source>
        <dbReference type="SAM" id="SignalP"/>
    </source>
</evidence>
<accession>A0A4S2M7U0</accession>
<feature type="region of interest" description="Disordered" evidence="1">
    <location>
        <begin position="125"/>
        <end position="145"/>
    </location>
</feature>